<dbReference type="EMBL" id="FNYY01000004">
    <property type="protein sequence ID" value="SEJ22863.1"/>
    <property type="molecule type" value="Genomic_DNA"/>
</dbReference>
<reference evidence="2 3" key="1">
    <citation type="submission" date="2016-10" db="EMBL/GenBank/DDBJ databases">
        <authorList>
            <person name="Varghese N."/>
            <person name="Submissions S."/>
        </authorList>
    </citation>
    <scope>NUCLEOTIDE SEQUENCE [LARGE SCALE GENOMIC DNA]</scope>
    <source>
        <strain evidence="2 3">FF3</strain>
    </source>
</reference>
<accession>A0A975W8Y8</accession>
<evidence type="ECO:0000256" key="1">
    <source>
        <dbReference type="SAM" id="Phobius"/>
    </source>
</evidence>
<keyword evidence="3" id="KW-1185">Reference proteome</keyword>
<comment type="caution">
    <text evidence="2">The sequence shown here is derived from an EMBL/GenBank/DDBJ whole genome shotgun (WGS) entry which is preliminary data.</text>
</comment>
<protein>
    <submittedName>
        <fullName evidence="2">Lipopolysaccharide export system protein LptC</fullName>
    </submittedName>
</protein>
<keyword evidence="1" id="KW-0812">Transmembrane</keyword>
<sequence length="209" mass="21959">MAVTETFHSRVVAGLKVLLPLTALGLLSTVFLLSRSANDEPDLTFFDDASEIPERDTVTAPYYTGSTREGHAVSITAESAKPMPDDPAGVLADRLSAAFRLTDGSRINIVADSAAVNEPADFMALRGDVVIDSSTGYVMRTAELQSALRSITADAPQGLTGTSPIGDLSAGALRIRETGGEGEVQLFFTNGVKLVYQPASQAPEEGNTP</sequence>
<gene>
    <name evidence="2" type="ORF">SAMN04487940_104119</name>
</gene>
<organism evidence="2 3">
    <name type="scientific">Marinovum algicola</name>
    <dbReference type="NCBI Taxonomy" id="42444"/>
    <lineage>
        <taxon>Bacteria</taxon>
        <taxon>Pseudomonadati</taxon>
        <taxon>Pseudomonadota</taxon>
        <taxon>Alphaproteobacteria</taxon>
        <taxon>Rhodobacterales</taxon>
        <taxon>Roseobacteraceae</taxon>
        <taxon>Marinovum</taxon>
    </lineage>
</organism>
<dbReference type="RefSeq" id="WP_074835932.1">
    <property type="nucleotide sequence ID" value="NZ_CBDCHJ010000001.1"/>
</dbReference>
<dbReference type="Proteomes" id="UP000182932">
    <property type="component" value="Unassembled WGS sequence"/>
</dbReference>
<keyword evidence="1" id="KW-1133">Transmembrane helix</keyword>
<dbReference type="AlphaFoldDB" id="A0A975W8Y8"/>
<name>A0A975W8Y8_9RHOB</name>
<feature type="transmembrane region" description="Helical" evidence="1">
    <location>
        <begin position="12"/>
        <end position="33"/>
    </location>
</feature>
<evidence type="ECO:0000313" key="2">
    <source>
        <dbReference type="EMBL" id="SEJ22863.1"/>
    </source>
</evidence>
<evidence type="ECO:0000313" key="3">
    <source>
        <dbReference type="Proteomes" id="UP000182932"/>
    </source>
</evidence>
<proteinExistence type="predicted"/>
<keyword evidence="1" id="KW-0472">Membrane</keyword>